<dbReference type="STRING" id="1423746.FD27_GL001114"/>
<accession>A0A0R1P420</accession>
<feature type="domain" description="Tyr recombinase" evidence="6">
    <location>
        <begin position="176"/>
        <end position="369"/>
    </location>
</feature>
<dbReference type="Pfam" id="PF00589">
    <property type="entry name" value="Phage_integrase"/>
    <property type="match status" value="1"/>
</dbReference>
<evidence type="ECO:0000259" key="7">
    <source>
        <dbReference type="PROSITE" id="PS51900"/>
    </source>
</evidence>
<comment type="similarity">
    <text evidence="1">Belongs to the 'phage' integrase family.</text>
</comment>
<dbReference type="OrthoDB" id="9803188at2"/>
<dbReference type="GO" id="GO:0006310">
    <property type="term" value="P:DNA recombination"/>
    <property type="evidence" value="ECO:0007669"/>
    <property type="project" value="UniProtKB-KW"/>
</dbReference>
<name>A0A0R1P420_9LACO</name>
<dbReference type="InterPro" id="IPR004107">
    <property type="entry name" value="Integrase_SAM-like_N"/>
</dbReference>
<evidence type="ECO:0000256" key="4">
    <source>
        <dbReference type="ARBA" id="ARBA00023172"/>
    </source>
</evidence>
<dbReference type="AlphaFoldDB" id="A0A0R1P420"/>
<keyword evidence="3 5" id="KW-0238">DNA-binding</keyword>
<dbReference type="InterPro" id="IPR010998">
    <property type="entry name" value="Integrase_recombinase_N"/>
</dbReference>
<dbReference type="GO" id="GO:0015074">
    <property type="term" value="P:DNA integration"/>
    <property type="evidence" value="ECO:0007669"/>
    <property type="project" value="InterPro"/>
</dbReference>
<evidence type="ECO:0000313" key="9">
    <source>
        <dbReference type="Proteomes" id="UP000051445"/>
    </source>
</evidence>
<keyword evidence="9" id="KW-1185">Reference proteome</keyword>
<keyword evidence="2" id="KW-0229">DNA integration</keyword>
<dbReference type="GO" id="GO:0003677">
    <property type="term" value="F:DNA binding"/>
    <property type="evidence" value="ECO:0007669"/>
    <property type="project" value="UniProtKB-UniRule"/>
</dbReference>
<dbReference type="PATRIC" id="fig|1423746.3.peg.1136"/>
<evidence type="ECO:0000259" key="6">
    <source>
        <dbReference type="PROSITE" id="PS51898"/>
    </source>
</evidence>
<evidence type="ECO:0000256" key="5">
    <source>
        <dbReference type="PROSITE-ProRule" id="PRU01248"/>
    </source>
</evidence>
<dbReference type="InterPro" id="IPR050090">
    <property type="entry name" value="Tyrosine_recombinase_XerCD"/>
</dbReference>
<protein>
    <submittedName>
        <fullName evidence="8">Integrase family protein</fullName>
    </submittedName>
</protein>
<dbReference type="PANTHER" id="PTHR30349">
    <property type="entry name" value="PHAGE INTEGRASE-RELATED"/>
    <property type="match status" value="1"/>
</dbReference>
<dbReference type="PANTHER" id="PTHR30349:SF64">
    <property type="entry name" value="PROPHAGE INTEGRASE INTD-RELATED"/>
    <property type="match status" value="1"/>
</dbReference>
<dbReference type="Pfam" id="PF14659">
    <property type="entry name" value="Phage_int_SAM_3"/>
    <property type="match status" value="1"/>
</dbReference>
<feature type="domain" description="Core-binding (CB)" evidence="7">
    <location>
        <begin position="67"/>
        <end position="150"/>
    </location>
</feature>
<dbReference type="Gene3D" id="1.10.150.130">
    <property type="match status" value="1"/>
</dbReference>
<organism evidence="8 9">
    <name type="scientific">Limosilactobacillus frumenti DSM 13145</name>
    <dbReference type="NCBI Taxonomy" id="1423746"/>
    <lineage>
        <taxon>Bacteria</taxon>
        <taxon>Bacillati</taxon>
        <taxon>Bacillota</taxon>
        <taxon>Bacilli</taxon>
        <taxon>Lactobacillales</taxon>
        <taxon>Lactobacillaceae</taxon>
        <taxon>Limosilactobacillus</taxon>
    </lineage>
</organism>
<dbReference type="PROSITE" id="PS51900">
    <property type="entry name" value="CB"/>
    <property type="match status" value="1"/>
</dbReference>
<gene>
    <name evidence="8" type="ORF">FD27_GL001114</name>
</gene>
<dbReference type="RefSeq" id="WP_057751518.1">
    <property type="nucleotide sequence ID" value="NZ_AZER01000016.1"/>
</dbReference>
<dbReference type="EMBL" id="AZER01000016">
    <property type="protein sequence ID" value="KRL27357.1"/>
    <property type="molecule type" value="Genomic_DNA"/>
</dbReference>
<evidence type="ECO:0000256" key="3">
    <source>
        <dbReference type="ARBA" id="ARBA00023125"/>
    </source>
</evidence>
<proteinExistence type="inferred from homology"/>
<dbReference type="SUPFAM" id="SSF56349">
    <property type="entry name" value="DNA breaking-rejoining enzymes"/>
    <property type="match status" value="1"/>
</dbReference>
<dbReference type="InterPro" id="IPR011010">
    <property type="entry name" value="DNA_brk_join_enz"/>
</dbReference>
<sequence length="371" mass="43249">MWVEKRATGTYKFVEQYKSPLTGKRKRVSVTMDKNTAHTRKEAQAALEAKIQHQLKHVDDGNLKHGITLRELATDWLKDYKPMVKYHTYDNSASRVKVMLKHIDGDILVEKIKPLLIEDFLNGMIYKDDYKNSSVMKFKGTLGNMLRYAYKHNYIKANPIEQVNVQYRTDEANDDTSKKFLDDNELHEVLRFMYHRSPHYGRFCEFLYLTGMRYGEAASLRRQDISRRDDGKVVASINGTLVNDHKQMSPKTGNSRRDVTLNDRAVLLLNKESVDHPAKSEFIFESRQGHPLGNTILNYWLRQAKRKFDIDKVVSLHTFRHTHISKLAELGVPLYLIQHRVGHKDATTTKDIYLHVTKKAEQRLDSKLNFL</sequence>
<dbReference type="Proteomes" id="UP000051445">
    <property type="component" value="Unassembled WGS sequence"/>
</dbReference>
<keyword evidence="4" id="KW-0233">DNA recombination</keyword>
<dbReference type="InterPro" id="IPR002104">
    <property type="entry name" value="Integrase_catalytic"/>
</dbReference>
<comment type="caution">
    <text evidence="8">The sequence shown here is derived from an EMBL/GenBank/DDBJ whole genome shotgun (WGS) entry which is preliminary data.</text>
</comment>
<reference evidence="8 9" key="1">
    <citation type="journal article" date="2015" name="Genome Announc.">
        <title>Expanding the biotechnology potential of lactobacilli through comparative genomics of 213 strains and associated genera.</title>
        <authorList>
            <person name="Sun Z."/>
            <person name="Harris H.M."/>
            <person name="McCann A."/>
            <person name="Guo C."/>
            <person name="Argimon S."/>
            <person name="Zhang W."/>
            <person name="Yang X."/>
            <person name="Jeffery I.B."/>
            <person name="Cooney J.C."/>
            <person name="Kagawa T.F."/>
            <person name="Liu W."/>
            <person name="Song Y."/>
            <person name="Salvetti E."/>
            <person name="Wrobel A."/>
            <person name="Rasinkangas P."/>
            <person name="Parkhill J."/>
            <person name="Rea M.C."/>
            <person name="O'Sullivan O."/>
            <person name="Ritari J."/>
            <person name="Douillard F.P."/>
            <person name="Paul Ross R."/>
            <person name="Yang R."/>
            <person name="Briner A.E."/>
            <person name="Felis G.E."/>
            <person name="de Vos W.M."/>
            <person name="Barrangou R."/>
            <person name="Klaenhammer T.R."/>
            <person name="Caufield P.W."/>
            <person name="Cui Y."/>
            <person name="Zhang H."/>
            <person name="O'Toole P.W."/>
        </authorList>
    </citation>
    <scope>NUCLEOTIDE SEQUENCE [LARGE SCALE GENOMIC DNA]</scope>
    <source>
        <strain evidence="8 9">DSM 13145</strain>
    </source>
</reference>
<dbReference type="InterPro" id="IPR044068">
    <property type="entry name" value="CB"/>
</dbReference>
<dbReference type="CDD" id="cd01189">
    <property type="entry name" value="INT_ICEBs1_C_like"/>
    <property type="match status" value="1"/>
</dbReference>
<dbReference type="InterPro" id="IPR013762">
    <property type="entry name" value="Integrase-like_cat_sf"/>
</dbReference>
<evidence type="ECO:0000256" key="2">
    <source>
        <dbReference type="ARBA" id="ARBA00022908"/>
    </source>
</evidence>
<evidence type="ECO:0000256" key="1">
    <source>
        <dbReference type="ARBA" id="ARBA00008857"/>
    </source>
</evidence>
<dbReference type="Gene3D" id="1.10.443.10">
    <property type="entry name" value="Intergrase catalytic core"/>
    <property type="match status" value="1"/>
</dbReference>
<dbReference type="PROSITE" id="PS51898">
    <property type="entry name" value="TYR_RECOMBINASE"/>
    <property type="match status" value="1"/>
</dbReference>
<evidence type="ECO:0000313" key="8">
    <source>
        <dbReference type="EMBL" id="KRL27357.1"/>
    </source>
</evidence>